<accession>A0A9P9DV12</accession>
<feature type="compositionally biased region" description="Basic and acidic residues" evidence="1">
    <location>
        <begin position="69"/>
        <end position="79"/>
    </location>
</feature>
<evidence type="ECO:0000313" key="3">
    <source>
        <dbReference type="Proteomes" id="UP000717696"/>
    </source>
</evidence>
<protein>
    <submittedName>
        <fullName evidence="2">Uncharacterized protein</fullName>
    </submittedName>
</protein>
<dbReference type="OrthoDB" id="2922289at2759"/>
<comment type="caution">
    <text evidence="2">The sequence shown here is derived from an EMBL/GenBank/DDBJ whole genome shotgun (WGS) entry which is preliminary data.</text>
</comment>
<dbReference type="EMBL" id="JAGMUU010000024">
    <property type="protein sequence ID" value="KAH7125051.1"/>
    <property type="molecule type" value="Genomic_DNA"/>
</dbReference>
<evidence type="ECO:0000256" key="1">
    <source>
        <dbReference type="SAM" id="MobiDB-lite"/>
    </source>
</evidence>
<keyword evidence="3" id="KW-1185">Reference proteome</keyword>
<evidence type="ECO:0000313" key="2">
    <source>
        <dbReference type="EMBL" id="KAH7125051.1"/>
    </source>
</evidence>
<dbReference type="AlphaFoldDB" id="A0A9P9DV12"/>
<sequence>MHTASSYHTGGRSQASVVQRLFSQARILQWTPEWVEPSTGQKAVATVIAEQPLSPFYFGLSDSPSPKAATDRPESEPSKAKIKTRGAPCQSAEASENVDATHQEDTVTRPFFAVDNRALKAFRTLFFNPAVISTPDELP</sequence>
<name>A0A9P9DV12_9HYPO</name>
<organism evidence="2 3">
    <name type="scientific">Dactylonectria estremocensis</name>
    <dbReference type="NCBI Taxonomy" id="1079267"/>
    <lineage>
        <taxon>Eukaryota</taxon>
        <taxon>Fungi</taxon>
        <taxon>Dikarya</taxon>
        <taxon>Ascomycota</taxon>
        <taxon>Pezizomycotina</taxon>
        <taxon>Sordariomycetes</taxon>
        <taxon>Hypocreomycetidae</taxon>
        <taxon>Hypocreales</taxon>
        <taxon>Nectriaceae</taxon>
        <taxon>Dactylonectria</taxon>
    </lineage>
</organism>
<gene>
    <name evidence="2" type="ORF">B0J13DRAFT_612000</name>
</gene>
<dbReference type="Proteomes" id="UP000717696">
    <property type="component" value="Unassembled WGS sequence"/>
</dbReference>
<proteinExistence type="predicted"/>
<feature type="region of interest" description="Disordered" evidence="1">
    <location>
        <begin position="58"/>
        <end position="102"/>
    </location>
</feature>
<reference evidence="2" key="1">
    <citation type="journal article" date="2021" name="Nat. Commun.">
        <title>Genetic determinants of endophytism in the Arabidopsis root mycobiome.</title>
        <authorList>
            <person name="Mesny F."/>
            <person name="Miyauchi S."/>
            <person name="Thiergart T."/>
            <person name="Pickel B."/>
            <person name="Atanasova L."/>
            <person name="Karlsson M."/>
            <person name="Huettel B."/>
            <person name="Barry K.W."/>
            <person name="Haridas S."/>
            <person name="Chen C."/>
            <person name="Bauer D."/>
            <person name="Andreopoulos W."/>
            <person name="Pangilinan J."/>
            <person name="LaButti K."/>
            <person name="Riley R."/>
            <person name="Lipzen A."/>
            <person name="Clum A."/>
            <person name="Drula E."/>
            <person name="Henrissat B."/>
            <person name="Kohler A."/>
            <person name="Grigoriev I.V."/>
            <person name="Martin F.M."/>
            <person name="Hacquard S."/>
        </authorList>
    </citation>
    <scope>NUCLEOTIDE SEQUENCE</scope>
    <source>
        <strain evidence="2">MPI-CAGE-AT-0021</strain>
    </source>
</reference>